<dbReference type="AlphaFoldDB" id="A0AB40AMR0"/>
<dbReference type="GO" id="GO:0003677">
    <property type="term" value="F:DNA binding"/>
    <property type="evidence" value="ECO:0007669"/>
    <property type="project" value="TreeGrafter"/>
</dbReference>
<proteinExistence type="predicted"/>
<dbReference type="InterPro" id="IPR006906">
    <property type="entry name" value="Timeless_N"/>
</dbReference>
<protein>
    <submittedName>
        <fullName evidence="7">Protein timeless homolog isoform X1</fullName>
    </submittedName>
</protein>
<dbReference type="GO" id="GO:0006281">
    <property type="term" value="P:DNA repair"/>
    <property type="evidence" value="ECO:0007669"/>
    <property type="project" value="TreeGrafter"/>
</dbReference>
<feature type="region of interest" description="Disordered" evidence="4">
    <location>
        <begin position="963"/>
        <end position="982"/>
    </location>
</feature>
<feature type="compositionally biased region" description="Polar residues" evidence="4">
    <location>
        <begin position="1118"/>
        <end position="1127"/>
    </location>
</feature>
<dbReference type="PANTHER" id="PTHR22940:SF4">
    <property type="entry name" value="PROTEIN TIMELESS HOMOLOG"/>
    <property type="match status" value="1"/>
</dbReference>
<feature type="domain" description="Timeless N-terminal" evidence="5">
    <location>
        <begin position="27"/>
        <end position="286"/>
    </location>
</feature>
<evidence type="ECO:0000313" key="7">
    <source>
        <dbReference type="RefSeq" id="XP_039115998.1"/>
    </source>
</evidence>
<feature type="compositionally biased region" description="Basic residues" evidence="4">
    <location>
        <begin position="552"/>
        <end position="564"/>
    </location>
</feature>
<keyword evidence="6" id="KW-1185">Reference proteome</keyword>
<dbReference type="RefSeq" id="XP_039115998.1">
    <property type="nucleotide sequence ID" value="XM_039260064.1"/>
</dbReference>
<keyword evidence="3" id="KW-0131">Cell cycle</keyword>
<reference evidence="7" key="1">
    <citation type="submission" date="2025-08" db="UniProtKB">
        <authorList>
            <consortium name="RefSeq"/>
        </authorList>
    </citation>
    <scope>IDENTIFICATION</scope>
</reference>
<evidence type="ECO:0000256" key="4">
    <source>
        <dbReference type="SAM" id="MobiDB-lite"/>
    </source>
</evidence>
<dbReference type="GeneID" id="120251522"/>
<dbReference type="Proteomes" id="UP001515500">
    <property type="component" value="Chromosome 20"/>
</dbReference>
<feature type="compositionally biased region" description="Acidic residues" evidence="4">
    <location>
        <begin position="1057"/>
        <end position="1069"/>
    </location>
</feature>
<dbReference type="Pfam" id="PF04821">
    <property type="entry name" value="TIMELESS"/>
    <property type="match status" value="1"/>
</dbReference>
<name>A0AB40AMR0_DIOCR</name>
<feature type="region of interest" description="Disordered" evidence="4">
    <location>
        <begin position="548"/>
        <end position="653"/>
    </location>
</feature>
<comment type="subcellular location">
    <subcellularLocation>
        <location evidence="1">Nucleus</location>
    </subcellularLocation>
</comment>
<evidence type="ECO:0000256" key="1">
    <source>
        <dbReference type="ARBA" id="ARBA00004123"/>
    </source>
</evidence>
<dbReference type="GO" id="GO:0031298">
    <property type="term" value="C:replication fork protection complex"/>
    <property type="evidence" value="ECO:0007669"/>
    <property type="project" value="TreeGrafter"/>
</dbReference>
<dbReference type="GO" id="GO:0043111">
    <property type="term" value="P:replication fork arrest"/>
    <property type="evidence" value="ECO:0007669"/>
    <property type="project" value="TreeGrafter"/>
</dbReference>
<accession>A0AB40AMR0</accession>
<evidence type="ECO:0000313" key="6">
    <source>
        <dbReference type="Proteomes" id="UP001515500"/>
    </source>
</evidence>
<gene>
    <name evidence="7" type="primary">LOC120251522</name>
</gene>
<feature type="compositionally biased region" description="Polar residues" evidence="4">
    <location>
        <begin position="1213"/>
        <end position="1222"/>
    </location>
</feature>
<feature type="compositionally biased region" description="Basic and acidic residues" evidence="4">
    <location>
        <begin position="594"/>
        <end position="603"/>
    </location>
</feature>
<feature type="compositionally biased region" description="Polar residues" evidence="4">
    <location>
        <begin position="1081"/>
        <end position="1090"/>
    </location>
</feature>
<dbReference type="GO" id="GO:0000076">
    <property type="term" value="P:DNA replication checkpoint signaling"/>
    <property type="evidence" value="ECO:0007669"/>
    <property type="project" value="TreeGrafter"/>
</dbReference>
<feature type="compositionally biased region" description="Basic and acidic residues" evidence="4">
    <location>
        <begin position="1045"/>
        <end position="1054"/>
    </location>
</feature>
<feature type="region of interest" description="Disordered" evidence="4">
    <location>
        <begin position="855"/>
        <end position="900"/>
    </location>
</feature>
<keyword evidence="2" id="KW-0539">Nucleus</keyword>
<dbReference type="PANTHER" id="PTHR22940">
    <property type="entry name" value="TIMEOUT/TIMELESS-2"/>
    <property type="match status" value="1"/>
</dbReference>
<dbReference type="InterPro" id="IPR044998">
    <property type="entry name" value="Timeless"/>
</dbReference>
<feature type="compositionally biased region" description="Polar residues" evidence="4">
    <location>
        <begin position="855"/>
        <end position="866"/>
    </location>
</feature>
<evidence type="ECO:0000256" key="2">
    <source>
        <dbReference type="ARBA" id="ARBA00023242"/>
    </source>
</evidence>
<feature type="compositionally biased region" description="Basic and acidic residues" evidence="4">
    <location>
        <begin position="1128"/>
        <end position="1149"/>
    </location>
</feature>
<feature type="region of interest" description="Disordered" evidence="4">
    <location>
        <begin position="1206"/>
        <end position="1238"/>
    </location>
</feature>
<evidence type="ECO:0000256" key="3">
    <source>
        <dbReference type="ARBA" id="ARBA00023306"/>
    </source>
</evidence>
<sequence length="1238" mass="139966">MDAEGLSIICTGLGFADEDDNGGIRGYVKSEHCLDNLKDLQRYLRREDPMQRDVFKQICKWRTVPQDLIPIIEYYQSDRNLVINAVKVLVFLTMPIDPTSCDIAQQMEYMWHLKAAMTHNVVLASIVSLLEDPLDHLERDAFTEDDWKLVQLVLTLFRNALAIQDIPLHHKASGSTTQFLFLRERFLELMFQENAMDIILVLTQHIDGSCGYLHEDNLLLLEIYHYIFLGQDADLILKASKKSSKADEDVATSVDSLKLMMEEESKGRITRLRNSECHSNFSGMFTRLTMDGSRTIYKGNPVCAGDGMLKVHKIHRGPVKKTAWDYESASSAKENILQLLYDFLNQFLSGGYNALMQSVFSDIINENQAVQNADIIIFFQVAQFAIAFQYQRISSSKKQNTEDSISEAAPDHGPADNLFHGSLCGPIAATVNEAMFSLVISKWRETFEGLKQTNDFKSLSAAGSLIKNMIRMLDTVLKLLPEDSKESHTARVLLYKIFYDQTEEGLTQFLLNLFKSFDTHKQPKSDLADLLEIIHIVLRLMEKLQDRGTLRVSRKSRKQRKKKTKDTNEVEVANQGKDKENPEKTGSPSSAELSKPDTVDKELGTSTSNPITEPGVATLGQGNLTDGPSHIDIERSNDNIADPVYDTDGSSSEDEVPATYEVDFNISKLVVSFASEDSIRNLCWLLKFYKSNSACTNHYITCMLKRFCDDLDLYPMLYQLSLMTTFHEILAEQKSSVSNEYKNIVDFLSKVARRMLRTIKHQPLLFVEMLFWKTRKECHCINAEVIQGDLNKLKGEIRNFDGEVGQPNDRAGSTYKSMAESLGDDEADVIIQHNFNDQRLENSLDDLRKDFLNSKRSVGSQSSPTSMLDGDFDKNGQNEGVPSDPQGHKPSKRQKGFVPVFDQEQEDTLRLLYEKYKDDARCSRLIAEAMDPDGKITAVHVSAKLRRLGLKISGRKRFVSDDVPGSSNKLKDSSFPETSTHNRKRVRAFSEEQEHEIKVLFERFKDHKKCSHMIANALDGEGKYTAAQVSRKLKNLGLVVPQKKKSSEARKQLSDIELTDSGEQSDEETLQAILKRKMKSSETSKQSSDMELTDRGEQSDEETLLAIKKRNTRKKSKPSTQVTATEISNHETTEQENSVHDEELNRMQIDEGSGGLEAVDSAALRGTDSLKDKLNDSDIDEPDRGPAISADQHADQWLQKHKELEDIIDSGDDTSPVQSTRPGSRRTFKMIVDIDDDE</sequence>
<organism evidence="6 7">
    <name type="scientific">Dioscorea cayennensis subsp. rotundata</name>
    <name type="common">White Guinea yam</name>
    <name type="synonym">Dioscorea rotundata</name>
    <dbReference type="NCBI Taxonomy" id="55577"/>
    <lineage>
        <taxon>Eukaryota</taxon>
        <taxon>Viridiplantae</taxon>
        <taxon>Streptophyta</taxon>
        <taxon>Embryophyta</taxon>
        <taxon>Tracheophyta</taxon>
        <taxon>Spermatophyta</taxon>
        <taxon>Magnoliopsida</taxon>
        <taxon>Liliopsida</taxon>
        <taxon>Dioscoreales</taxon>
        <taxon>Dioscoreaceae</taxon>
        <taxon>Dioscorea</taxon>
    </lineage>
</organism>
<evidence type="ECO:0000259" key="5">
    <source>
        <dbReference type="Pfam" id="PF04821"/>
    </source>
</evidence>
<feature type="compositionally biased region" description="Basic residues" evidence="4">
    <location>
        <begin position="1107"/>
        <end position="1117"/>
    </location>
</feature>
<feature type="region of interest" description="Disordered" evidence="4">
    <location>
        <begin position="1041"/>
        <end position="1194"/>
    </location>
</feature>